<dbReference type="PANTHER" id="PTHR12526:SF640">
    <property type="entry name" value="COLANIC ACID BIOSYNTHESIS GLYCOSYLTRANSFERASE WCAL-RELATED"/>
    <property type="match status" value="1"/>
</dbReference>
<dbReference type="EC" id="2.4.1.250" evidence="4"/>
<evidence type="ECO:0000313" key="4">
    <source>
        <dbReference type="EMBL" id="MPM48962.1"/>
    </source>
</evidence>
<dbReference type="Pfam" id="PF00534">
    <property type="entry name" value="Glycos_transf_1"/>
    <property type="match status" value="1"/>
</dbReference>
<gene>
    <name evidence="4" type="primary">mshA_73</name>
    <name evidence="4" type="ORF">SDC9_95689</name>
</gene>
<organism evidence="4">
    <name type="scientific">bioreactor metagenome</name>
    <dbReference type="NCBI Taxonomy" id="1076179"/>
    <lineage>
        <taxon>unclassified sequences</taxon>
        <taxon>metagenomes</taxon>
        <taxon>ecological metagenomes</taxon>
    </lineage>
</organism>
<evidence type="ECO:0000256" key="1">
    <source>
        <dbReference type="ARBA" id="ARBA00022676"/>
    </source>
</evidence>
<keyword evidence="1 4" id="KW-0328">Glycosyltransferase</keyword>
<sequence length="366" mass="40223">MKSLLFVSATGGFQGGVESFIHQAAGVLGRQGILCRGIFAREGMDRERFLAPFAAAAFGNERLAEWARESDGVWVHKAADLAALLPLRSLAKVAVYVHDHDYYCFRRHKYLPLGRINCPTPAGPWCRFCGMLSRRHGDWGSFRRNLAALREMDSVIAGSDFMLDNLAHNGVARKKLIKLPPLIEMGGRPEGVPEPGRLLFVGQVIRGKGLDLLLRALVRVTCDWQLTVLGKGDDHEFCRSLAGRLGIADRVEFAGFVAEVEPYYRRSAVLVFPSRWSEPYGMTGPEAMAYGLPVVGFAVGGVGEWLHDGENGLAARPRDVADLAAKVECLLRNPKLAETLGANGREWTAQFTGERFAARVKAIFAD</sequence>
<accession>A0A645A775</accession>
<dbReference type="GO" id="GO:0102710">
    <property type="term" value="F:D-inositol-3-phosphate glycosyltransferase activity"/>
    <property type="evidence" value="ECO:0007669"/>
    <property type="project" value="UniProtKB-EC"/>
</dbReference>
<feature type="domain" description="Glycosyl transferase family 1" evidence="3">
    <location>
        <begin position="196"/>
        <end position="347"/>
    </location>
</feature>
<dbReference type="CDD" id="cd03801">
    <property type="entry name" value="GT4_PimA-like"/>
    <property type="match status" value="1"/>
</dbReference>
<comment type="caution">
    <text evidence="4">The sequence shown here is derived from an EMBL/GenBank/DDBJ whole genome shotgun (WGS) entry which is preliminary data.</text>
</comment>
<name>A0A645A775_9ZZZZ</name>
<dbReference type="Gene3D" id="3.40.50.2000">
    <property type="entry name" value="Glycogen Phosphorylase B"/>
    <property type="match status" value="2"/>
</dbReference>
<proteinExistence type="predicted"/>
<dbReference type="EMBL" id="VSSQ01012326">
    <property type="protein sequence ID" value="MPM48962.1"/>
    <property type="molecule type" value="Genomic_DNA"/>
</dbReference>
<protein>
    <submittedName>
        <fullName evidence="4">D-inositol-3-phosphate glycosyltransferase</fullName>
        <ecNumber evidence="4">2.4.1.250</ecNumber>
    </submittedName>
</protein>
<dbReference type="SUPFAM" id="SSF53756">
    <property type="entry name" value="UDP-Glycosyltransferase/glycogen phosphorylase"/>
    <property type="match status" value="1"/>
</dbReference>
<dbReference type="InterPro" id="IPR001296">
    <property type="entry name" value="Glyco_trans_1"/>
</dbReference>
<dbReference type="PANTHER" id="PTHR12526">
    <property type="entry name" value="GLYCOSYLTRANSFERASE"/>
    <property type="match status" value="1"/>
</dbReference>
<reference evidence="4" key="1">
    <citation type="submission" date="2019-08" db="EMBL/GenBank/DDBJ databases">
        <authorList>
            <person name="Kucharzyk K."/>
            <person name="Murdoch R.W."/>
            <person name="Higgins S."/>
            <person name="Loffler F."/>
        </authorList>
    </citation>
    <scope>NUCLEOTIDE SEQUENCE</scope>
</reference>
<evidence type="ECO:0000259" key="3">
    <source>
        <dbReference type="Pfam" id="PF00534"/>
    </source>
</evidence>
<evidence type="ECO:0000256" key="2">
    <source>
        <dbReference type="ARBA" id="ARBA00022679"/>
    </source>
</evidence>
<dbReference type="AlphaFoldDB" id="A0A645A775"/>
<keyword evidence="2 4" id="KW-0808">Transferase</keyword>